<feature type="transmembrane region" description="Helical" evidence="1">
    <location>
        <begin position="94"/>
        <end position="113"/>
    </location>
</feature>
<feature type="transmembrane region" description="Helical" evidence="1">
    <location>
        <begin position="66"/>
        <end position="85"/>
    </location>
</feature>
<dbReference type="EMBL" id="MN739192">
    <property type="protein sequence ID" value="QHS92745.1"/>
    <property type="molecule type" value="Genomic_DNA"/>
</dbReference>
<keyword evidence="1" id="KW-1133">Transmembrane helix</keyword>
<dbReference type="AlphaFoldDB" id="A0A6C0BK57"/>
<accession>A0A6C0BK57</accession>
<reference evidence="2" key="1">
    <citation type="journal article" date="2020" name="Nature">
        <title>Giant virus diversity and host interactions through global metagenomics.</title>
        <authorList>
            <person name="Schulz F."/>
            <person name="Roux S."/>
            <person name="Paez-Espino D."/>
            <person name="Jungbluth S."/>
            <person name="Walsh D.A."/>
            <person name="Denef V.J."/>
            <person name="McMahon K.D."/>
            <person name="Konstantinidis K.T."/>
            <person name="Eloe-Fadrosh E.A."/>
            <person name="Kyrpides N.C."/>
            <person name="Woyke T."/>
        </authorList>
    </citation>
    <scope>NUCLEOTIDE SEQUENCE</scope>
    <source>
        <strain evidence="2">GVMAG-M-3300017651-5</strain>
    </source>
</reference>
<name>A0A6C0BK57_9ZZZZ</name>
<evidence type="ECO:0000313" key="2">
    <source>
        <dbReference type="EMBL" id="QHS92745.1"/>
    </source>
</evidence>
<protein>
    <submittedName>
        <fullName evidence="2">Uncharacterized protein</fullName>
    </submittedName>
</protein>
<proteinExistence type="predicted"/>
<evidence type="ECO:0000256" key="1">
    <source>
        <dbReference type="SAM" id="Phobius"/>
    </source>
</evidence>
<organism evidence="2">
    <name type="scientific">viral metagenome</name>
    <dbReference type="NCBI Taxonomy" id="1070528"/>
    <lineage>
        <taxon>unclassified sequences</taxon>
        <taxon>metagenomes</taxon>
        <taxon>organismal metagenomes</taxon>
    </lineage>
</organism>
<keyword evidence="1" id="KW-0472">Membrane</keyword>
<keyword evidence="1" id="KW-0812">Transmembrane</keyword>
<sequence length="137" mass="15872">MLYTWLLVIITIIIIVALIAWEYKSQDCIGGKPCKNGFRRLDGIDFDTEIEEIIAMVTVSENYQTWRLSLIVALILTIPICYLLLRRMPNIEEYLSTALIIFVGCYFSSSWLWSHWIQPNNAKIKDMLIRLNEGGIV</sequence>
<feature type="transmembrane region" description="Helical" evidence="1">
    <location>
        <begin position="5"/>
        <end position="23"/>
    </location>
</feature>